<dbReference type="InterPro" id="IPR022353">
    <property type="entry name" value="Insulin_CS"/>
</dbReference>
<dbReference type="Pfam" id="PF00049">
    <property type="entry name" value="Insulin"/>
    <property type="match status" value="1"/>
</dbReference>
<protein>
    <submittedName>
        <fullName evidence="4">IGF1 factor</fullName>
    </submittedName>
</protein>
<dbReference type="PANTHER" id="PTHR46845">
    <property type="entry name" value="INSULIN-LIKE GROWTH FACTOR I"/>
    <property type="match status" value="1"/>
</dbReference>
<reference evidence="4" key="1">
    <citation type="journal article" date="2021" name="Cell">
        <title>Tracing the genetic footprints of vertebrate landing in non-teleost ray-finned fishes.</title>
        <authorList>
            <person name="Bi X."/>
            <person name="Wang K."/>
            <person name="Yang L."/>
            <person name="Pan H."/>
            <person name="Jiang H."/>
            <person name="Wei Q."/>
            <person name="Fang M."/>
            <person name="Yu H."/>
            <person name="Zhu C."/>
            <person name="Cai Y."/>
            <person name="He Y."/>
            <person name="Gan X."/>
            <person name="Zeng H."/>
            <person name="Yu D."/>
            <person name="Zhu Y."/>
            <person name="Jiang H."/>
            <person name="Qiu Q."/>
            <person name="Yang H."/>
            <person name="Zhang Y.E."/>
            <person name="Wang W."/>
            <person name="Zhu M."/>
            <person name="He S."/>
            <person name="Zhang G."/>
        </authorList>
    </citation>
    <scope>NUCLEOTIDE SEQUENCE</scope>
    <source>
        <strain evidence="4">Bchr_001</strain>
    </source>
</reference>
<comment type="caution">
    <text evidence="4">The sequence shown here is derived from an EMBL/GenBank/DDBJ whole genome shotgun (WGS) entry which is preliminary data.</text>
</comment>
<dbReference type="PANTHER" id="PTHR46845:SF1">
    <property type="entry name" value="INSULIN-LIKE GROWTH FACTOR I"/>
    <property type="match status" value="1"/>
</dbReference>
<dbReference type="PROSITE" id="PS00262">
    <property type="entry name" value="INSULIN"/>
    <property type="match status" value="1"/>
</dbReference>
<keyword evidence="5" id="KW-1185">Reference proteome</keyword>
<organism evidence="4 5">
    <name type="scientific">Polypterus senegalus</name>
    <name type="common">Senegal bichir</name>
    <dbReference type="NCBI Taxonomy" id="55291"/>
    <lineage>
        <taxon>Eukaryota</taxon>
        <taxon>Metazoa</taxon>
        <taxon>Chordata</taxon>
        <taxon>Craniata</taxon>
        <taxon>Vertebrata</taxon>
        <taxon>Euteleostomi</taxon>
        <taxon>Actinopterygii</taxon>
        <taxon>Polypteriformes</taxon>
        <taxon>Polypteridae</taxon>
        <taxon>Polypterus</taxon>
    </lineage>
</organism>
<comment type="similarity">
    <text evidence="1">Belongs to the insulin family.</text>
</comment>
<dbReference type="InterPro" id="IPR036438">
    <property type="entry name" value="Insulin-like_sf"/>
</dbReference>
<accession>A0ABS2YW59</accession>
<feature type="non-terminal residue" evidence="4">
    <location>
        <position position="98"/>
    </location>
</feature>
<sequence>MRRSHNRGIVDECCFQSCDLRRLEMYCAPIKPKSARSVRAQRHTDMPKAQKWIDDREDNTLYHASLNKKEQRSKTWHGRFTCMQGLVLCVWTKTSSRP</sequence>
<evidence type="ECO:0000256" key="1">
    <source>
        <dbReference type="ARBA" id="ARBA00009034"/>
    </source>
</evidence>
<dbReference type="InterPro" id="IPR016179">
    <property type="entry name" value="Insulin-like"/>
</dbReference>
<feature type="domain" description="Insulin-like" evidence="3">
    <location>
        <begin position="5"/>
        <end position="27"/>
    </location>
</feature>
<name>A0ABS2YW59_POLSE</name>
<dbReference type="Proteomes" id="UP001166052">
    <property type="component" value="Unassembled WGS sequence"/>
</dbReference>
<evidence type="ECO:0000256" key="2">
    <source>
        <dbReference type="ARBA" id="ARBA00023157"/>
    </source>
</evidence>
<evidence type="ECO:0000313" key="4">
    <source>
        <dbReference type="EMBL" id="MBN3290744.1"/>
    </source>
</evidence>
<evidence type="ECO:0000313" key="5">
    <source>
        <dbReference type="Proteomes" id="UP001166052"/>
    </source>
</evidence>
<dbReference type="Gene3D" id="1.10.100.10">
    <property type="entry name" value="Insulin-like"/>
    <property type="match status" value="1"/>
</dbReference>
<gene>
    <name evidence="4" type="primary">Igf1</name>
    <name evidence="4" type="ORF">GTO92_0000538</name>
</gene>
<proteinExistence type="inferred from homology"/>
<dbReference type="EMBL" id="JAAWVN010009134">
    <property type="protein sequence ID" value="MBN3290744.1"/>
    <property type="molecule type" value="Genomic_DNA"/>
</dbReference>
<evidence type="ECO:0000259" key="3">
    <source>
        <dbReference type="Pfam" id="PF00049"/>
    </source>
</evidence>
<dbReference type="SUPFAM" id="SSF56994">
    <property type="entry name" value="Insulin-like"/>
    <property type="match status" value="1"/>
</dbReference>
<keyword evidence="2" id="KW-1015">Disulfide bond</keyword>
<feature type="non-terminal residue" evidence="4">
    <location>
        <position position="1"/>
    </location>
</feature>